<evidence type="ECO:0000256" key="2">
    <source>
        <dbReference type="SAM" id="Phobius"/>
    </source>
</evidence>
<keyword evidence="2" id="KW-1133">Transmembrane helix</keyword>
<organism evidence="4 5">
    <name type="scientific">Streptomyces filipinensis</name>
    <dbReference type="NCBI Taxonomy" id="66887"/>
    <lineage>
        <taxon>Bacteria</taxon>
        <taxon>Bacillati</taxon>
        <taxon>Actinomycetota</taxon>
        <taxon>Actinomycetes</taxon>
        <taxon>Kitasatosporales</taxon>
        <taxon>Streptomycetaceae</taxon>
        <taxon>Streptomyces</taxon>
    </lineage>
</organism>
<sequence>MTASEPPGTNVPGRSGVGDDSPGIGDALSGGWHVFVAMLRWIALGLGAVLPFAAFAALSALLWLRVVRPRLPRRREPAAATAAPGTPPSARAAAGSAGERPDRD</sequence>
<keyword evidence="5" id="KW-1185">Reference proteome</keyword>
<evidence type="ECO:0000256" key="1">
    <source>
        <dbReference type="SAM" id="MobiDB-lite"/>
    </source>
</evidence>
<comment type="caution">
    <text evidence="4">The sequence shown here is derived from an EMBL/GenBank/DDBJ whole genome shotgun (WGS) entry which is preliminary data.</text>
</comment>
<evidence type="ECO:0000259" key="3">
    <source>
        <dbReference type="Pfam" id="PF14257"/>
    </source>
</evidence>
<proteinExistence type="predicted"/>
<reference evidence="4" key="2">
    <citation type="submission" date="2020-09" db="EMBL/GenBank/DDBJ databases">
        <authorList>
            <person name="Sun Q."/>
            <person name="Ohkuma M."/>
        </authorList>
    </citation>
    <scope>NUCLEOTIDE SEQUENCE</scope>
    <source>
        <strain evidence="4">JCM 4369</strain>
    </source>
</reference>
<feature type="transmembrane region" description="Helical" evidence="2">
    <location>
        <begin position="41"/>
        <end position="64"/>
    </location>
</feature>
<dbReference type="RefSeq" id="WP_373305730.1">
    <property type="nucleotide sequence ID" value="NZ_BMTD01000003.1"/>
</dbReference>
<feature type="region of interest" description="Disordered" evidence="1">
    <location>
        <begin position="1"/>
        <end position="23"/>
    </location>
</feature>
<dbReference type="Pfam" id="PF14257">
    <property type="entry name" value="DUF4349"/>
    <property type="match status" value="1"/>
</dbReference>
<dbReference type="AlphaFoldDB" id="A0A918M9G0"/>
<dbReference type="EMBL" id="BMTD01000003">
    <property type="protein sequence ID" value="GGU87285.1"/>
    <property type="molecule type" value="Genomic_DNA"/>
</dbReference>
<dbReference type="InterPro" id="IPR025645">
    <property type="entry name" value="DUF4349"/>
</dbReference>
<keyword evidence="2" id="KW-0472">Membrane</keyword>
<gene>
    <name evidence="4" type="ORF">GCM10010260_20800</name>
</gene>
<feature type="compositionally biased region" description="Low complexity" evidence="1">
    <location>
        <begin position="78"/>
        <end position="98"/>
    </location>
</feature>
<reference evidence="4" key="1">
    <citation type="journal article" date="2014" name="Int. J. Syst. Evol. Microbiol.">
        <title>Complete genome sequence of Corynebacterium casei LMG S-19264T (=DSM 44701T), isolated from a smear-ripened cheese.</title>
        <authorList>
            <consortium name="US DOE Joint Genome Institute (JGI-PGF)"/>
            <person name="Walter F."/>
            <person name="Albersmeier A."/>
            <person name="Kalinowski J."/>
            <person name="Ruckert C."/>
        </authorList>
    </citation>
    <scope>NUCLEOTIDE SEQUENCE</scope>
    <source>
        <strain evidence="4">JCM 4369</strain>
    </source>
</reference>
<keyword evidence="2" id="KW-0812">Transmembrane</keyword>
<accession>A0A918M9G0</accession>
<name>A0A918M9G0_9ACTN</name>
<evidence type="ECO:0000313" key="5">
    <source>
        <dbReference type="Proteomes" id="UP000618795"/>
    </source>
</evidence>
<evidence type="ECO:0000313" key="4">
    <source>
        <dbReference type="EMBL" id="GGU87285.1"/>
    </source>
</evidence>
<feature type="region of interest" description="Disordered" evidence="1">
    <location>
        <begin position="74"/>
        <end position="104"/>
    </location>
</feature>
<dbReference type="Proteomes" id="UP000618795">
    <property type="component" value="Unassembled WGS sequence"/>
</dbReference>
<protein>
    <recommendedName>
        <fullName evidence="3">DUF4349 domain-containing protein</fullName>
    </recommendedName>
</protein>
<feature type="domain" description="DUF4349" evidence="3">
    <location>
        <begin position="16"/>
        <end position="63"/>
    </location>
</feature>